<organism evidence="2 3">
    <name type="scientific">Candidatus Marimicrobium litorale</name>
    <dbReference type="NCBI Taxonomy" id="2518991"/>
    <lineage>
        <taxon>Bacteria</taxon>
        <taxon>Pseudomonadati</taxon>
        <taxon>Pseudomonadota</taxon>
        <taxon>Gammaproteobacteria</taxon>
        <taxon>Cellvibrionales</taxon>
        <taxon>Halieaceae</taxon>
        <taxon>Marimicrobium</taxon>
    </lineage>
</organism>
<protein>
    <submittedName>
        <fullName evidence="2">Uncharacterized protein</fullName>
    </submittedName>
</protein>
<gene>
    <name evidence="2" type="ORF">EYC82_09205</name>
</gene>
<accession>A0ABT3T5G1</accession>
<proteinExistence type="predicted"/>
<dbReference type="EMBL" id="SHNO01000001">
    <property type="protein sequence ID" value="MCX2977528.1"/>
    <property type="molecule type" value="Genomic_DNA"/>
</dbReference>
<keyword evidence="1" id="KW-0732">Signal</keyword>
<evidence type="ECO:0000313" key="3">
    <source>
        <dbReference type="Proteomes" id="UP001143304"/>
    </source>
</evidence>
<sequence length="233" mass="26335">MMLVEKNHCAALALMLLLTHWAQPTYGQTVSAHPRVEAALQTLDATDLDEDWYFAMEVVDGDELQQIESDPTRPPYERRTLLSVNGEAPDADRLAQFADAEKKRIDDQRDGPRGYVPMVDIATLELLAAPAGDEIYAFVPRVQKLENAREHLRGELLMDAQSGWIRQLQIYNTETLSPAFSVSVDTFRLTLDFGDVQGENLIQSLQSHTVGKAGFLKSFDSKVHIRFSDFRRR</sequence>
<evidence type="ECO:0000256" key="1">
    <source>
        <dbReference type="SAM" id="SignalP"/>
    </source>
</evidence>
<comment type="caution">
    <text evidence="2">The sequence shown here is derived from an EMBL/GenBank/DDBJ whole genome shotgun (WGS) entry which is preliminary data.</text>
</comment>
<feature type="chain" id="PRO_5047333491" evidence="1">
    <location>
        <begin position="23"/>
        <end position="233"/>
    </location>
</feature>
<feature type="signal peptide" evidence="1">
    <location>
        <begin position="1"/>
        <end position="22"/>
    </location>
</feature>
<keyword evidence="3" id="KW-1185">Reference proteome</keyword>
<dbReference type="RefSeq" id="WP_279249244.1">
    <property type="nucleotide sequence ID" value="NZ_SHNO01000001.1"/>
</dbReference>
<evidence type="ECO:0000313" key="2">
    <source>
        <dbReference type="EMBL" id="MCX2977528.1"/>
    </source>
</evidence>
<dbReference type="Proteomes" id="UP001143304">
    <property type="component" value="Unassembled WGS sequence"/>
</dbReference>
<reference evidence="2" key="1">
    <citation type="submission" date="2019-02" db="EMBL/GenBank/DDBJ databases">
        <authorList>
            <person name="Li S.-H."/>
        </authorList>
    </citation>
    <scope>NUCLEOTIDE SEQUENCE</scope>
    <source>
        <strain evidence="2">IMCC11814</strain>
    </source>
</reference>
<name>A0ABT3T5G1_9GAMM</name>